<evidence type="ECO:0000256" key="3">
    <source>
        <dbReference type="ARBA" id="ARBA00006113"/>
    </source>
</evidence>
<evidence type="ECO:0000313" key="26">
    <source>
        <dbReference type="Proteomes" id="UP000436522"/>
    </source>
</evidence>
<evidence type="ECO:0000256" key="22">
    <source>
        <dbReference type="SAM" id="MobiDB-lite"/>
    </source>
</evidence>
<comment type="subcellular location">
    <subcellularLocation>
        <location evidence="1 19">Cell inner membrane</location>
    </subcellularLocation>
</comment>
<dbReference type="InterPro" id="IPR036909">
    <property type="entry name" value="Cyt_c-like_dom_sf"/>
</dbReference>
<keyword evidence="12 19" id="KW-0375">Hydrogen ion transport</keyword>
<dbReference type="InterPro" id="IPR038414">
    <property type="entry name" value="CcoP_N_sf"/>
</dbReference>
<evidence type="ECO:0000256" key="23">
    <source>
        <dbReference type="SAM" id="Phobius"/>
    </source>
</evidence>
<dbReference type="PANTHER" id="PTHR33751">
    <property type="entry name" value="CBB3-TYPE CYTOCHROME C OXIDASE SUBUNIT FIXP"/>
    <property type="match status" value="1"/>
</dbReference>
<dbReference type="OrthoDB" id="9811281at2"/>
<feature type="binding site" description="covalent" evidence="21">
    <location>
        <position position="217"/>
    </location>
    <ligand>
        <name>heme c</name>
        <dbReference type="ChEBI" id="CHEBI:61717"/>
        <label>2</label>
    </ligand>
</feature>
<dbReference type="NCBIfam" id="TIGR00782">
    <property type="entry name" value="ccoP"/>
    <property type="match status" value="1"/>
</dbReference>
<dbReference type="GO" id="GO:0006119">
    <property type="term" value="P:oxidative phosphorylation"/>
    <property type="evidence" value="ECO:0007669"/>
    <property type="project" value="UniProtKB-UniPathway"/>
</dbReference>
<feature type="region of interest" description="Disordered" evidence="22">
    <location>
        <begin position="1"/>
        <end position="21"/>
    </location>
</feature>
<protein>
    <recommendedName>
        <fullName evidence="19">Cbb3-type cytochrome c oxidase subunit</fullName>
    </recommendedName>
</protein>
<comment type="caution">
    <text evidence="25">The sequence shown here is derived from an EMBL/GenBank/DDBJ whole genome shotgun (WGS) entry which is preliminary data.</text>
</comment>
<evidence type="ECO:0000256" key="11">
    <source>
        <dbReference type="ARBA" id="ARBA00022737"/>
    </source>
</evidence>
<evidence type="ECO:0000256" key="15">
    <source>
        <dbReference type="ARBA" id="ARBA00023002"/>
    </source>
</evidence>
<keyword evidence="7 19" id="KW-0349">Heme</keyword>
<feature type="transmembrane region" description="Helical" evidence="23">
    <location>
        <begin position="32"/>
        <end position="54"/>
    </location>
</feature>
<keyword evidence="14 23" id="KW-1133">Transmembrane helix</keyword>
<dbReference type="SUPFAM" id="SSF46626">
    <property type="entry name" value="Cytochrome c"/>
    <property type="match status" value="2"/>
</dbReference>
<dbReference type="Pfam" id="PF13442">
    <property type="entry name" value="Cytochrome_CBB3"/>
    <property type="match status" value="2"/>
</dbReference>
<feature type="binding site" description="axial binding residue" evidence="20">
    <location>
        <position position="262"/>
    </location>
    <ligand>
        <name>heme c</name>
        <dbReference type="ChEBI" id="CHEBI:61717"/>
        <label>1</label>
    </ligand>
    <ligandPart>
        <name>Fe</name>
        <dbReference type="ChEBI" id="CHEBI:18248"/>
    </ligandPart>
</feature>
<evidence type="ECO:0000256" key="10">
    <source>
        <dbReference type="ARBA" id="ARBA00022723"/>
    </source>
</evidence>
<keyword evidence="6 19" id="KW-0997">Cell inner membrane</keyword>
<dbReference type="InterPro" id="IPR004678">
    <property type="entry name" value="Cyt_c_oxidase_cbb3_su3"/>
</dbReference>
<keyword evidence="11" id="KW-0677">Repeat</keyword>
<feature type="binding site" description="covalent" evidence="21">
    <location>
        <position position="220"/>
    </location>
    <ligand>
        <name>heme c</name>
        <dbReference type="ChEBI" id="CHEBI:61717"/>
        <label>2</label>
    </ligand>
</feature>
<dbReference type="Pfam" id="PF14715">
    <property type="entry name" value="FixP_N"/>
    <property type="match status" value="1"/>
</dbReference>
<dbReference type="PIRSF" id="PIRSF000006">
    <property type="entry name" value="Cbb3-Cox_fixP"/>
    <property type="match status" value="1"/>
</dbReference>
<evidence type="ECO:0000256" key="7">
    <source>
        <dbReference type="ARBA" id="ARBA00022617"/>
    </source>
</evidence>
<evidence type="ECO:0000256" key="19">
    <source>
        <dbReference type="PIRNR" id="PIRNR000006"/>
    </source>
</evidence>
<evidence type="ECO:0000259" key="24">
    <source>
        <dbReference type="PROSITE" id="PS51007"/>
    </source>
</evidence>
<dbReference type="UniPathway" id="UPA00705"/>
<feature type="domain" description="Cytochrome c" evidence="24">
    <location>
        <begin position="108"/>
        <end position="196"/>
    </location>
</feature>
<comment type="pathway">
    <text evidence="2 19">Energy metabolism; oxidative phosphorylation.</text>
</comment>
<evidence type="ECO:0000256" key="20">
    <source>
        <dbReference type="PIRSR" id="PIRSR000006-1"/>
    </source>
</evidence>
<evidence type="ECO:0000256" key="18">
    <source>
        <dbReference type="ARBA" id="ARBA00023136"/>
    </source>
</evidence>
<dbReference type="PROSITE" id="PS51007">
    <property type="entry name" value="CYTC"/>
    <property type="match status" value="2"/>
</dbReference>
<dbReference type="AlphaFoldDB" id="A0A640VVL4"/>
<comment type="function">
    <text evidence="19">C-type cytochrome. Part of the cbb3-type cytochrome c oxidase complex.</text>
</comment>
<evidence type="ECO:0000256" key="5">
    <source>
        <dbReference type="ARBA" id="ARBA00022475"/>
    </source>
</evidence>
<evidence type="ECO:0000256" key="1">
    <source>
        <dbReference type="ARBA" id="ARBA00004533"/>
    </source>
</evidence>
<keyword evidence="17 19" id="KW-0406">Ion transport</keyword>
<dbReference type="GO" id="GO:0020037">
    <property type="term" value="F:heme binding"/>
    <property type="evidence" value="ECO:0007669"/>
    <property type="project" value="InterPro"/>
</dbReference>
<dbReference type="InterPro" id="IPR050597">
    <property type="entry name" value="Cytochrome_c_Oxidase_Subunit"/>
</dbReference>
<evidence type="ECO:0000256" key="21">
    <source>
        <dbReference type="PIRSR" id="PIRSR000006-2"/>
    </source>
</evidence>
<evidence type="ECO:0000313" key="25">
    <source>
        <dbReference type="EMBL" id="GFE51131.1"/>
    </source>
</evidence>
<feature type="binding site" description="axial binding residue" evidence="20">
    <location>
        <position position="221"/>
    </location>
    <ligand>
        <name>heme c</name>
        <dbReference type="ChEBI" id="CHEBI:61717"/>
        <label>2</label>
    </ligand>
    <ligandPart>
        <name>Fe</name>
        <dbReference type="ChEBI" id="CHEBI:18248"/>
    </ligandPart>
</feature>
<dbReference type="GO" id="GO:0005886">
    <property type="term" value="C:plasma membrane"/>
    <property type="evidence" value="ECO:0007669"/>
    <property type="project" value="UniProtKB-SubCell"/>
</dbReference>
<evidence type="ECO:0000256" key="16">
    <source>
        <dbReference type="ARBA" id="ARBA00023004"/>
    </source>
</evidence>
<feature type="compositionally biased region" description="Basic and acidic residues" evidence="22">
    <location>
        <begin position="1"/>
        <end position="10"/>
    </location>
</feature>
<keyword evidence="15 19" id="KW-0560">Oxidoreductase</keyword>
<dbReference type="InterPro" id="IPR008168">
    <property type="entry name" value="Cyt_C_IC"/>
</dbReference>
<comment type="subunit">
    <text evidence="19">Component of the cbb3-type cytochrome c oxidase.</text>
</comment>
<keyword evidence="13 19" id="KW-0249">Electron transport</keyword>
<dbReference type="PANTHER" id="PTHR33751:SF1">
    <property type="entry name" value="CBB3-TYPE CYTOCHROME C OXIDASE SUBUNIT FIXP"/>
    <property type="match status" value="1"/>
</dbReference>
<feature type="binding site" description="covalent" evidence="21">
    <location>
        <position position="124"/>
    </location>
    <ligand>
        <name>heme c</name>
        <dbReference type="ChEBI" id="CHEBI:61717"/>
        <label>1</label>
    </ligand>
</feature>
<gene>
    <name evidence="25" type="primary">ccoP</name>
    <name evidence="25" type="ORF">So717_28840</name>
</gene>
<keyword evidence="18 19" id="KW-0472">Membrane</keyword>
<dbReference type="Proteomes" id="UP000436522">
    <property type="component" value="Unassembled WGS sequence"/>
</dbReference>
<dbReference type="GO" id="GO:0009055">
    <property type="term" value="F:electron transfer activity"/>
    <property type="evidence" value="ECO:0007669"/>
    <property type="project" value="InterPro"/>
</dbReference>
<keyword evidence="5 19" id="KW-1003">Cell membrane</keyword>
<keyword evidence="4 19" id="KW-0813">Transport</keyword>
<keyword evidence="8 19" id="KW-0679">Respiratory chain</keyword>
<organism evidence="25 26">
    <name type="scientific">Roseobacter cerasinus</name>
    <dbReference type="NCBI Taxonomy" id="2602289"/>
    <lineage>
        <taxon>Bacteria</taxon>
        <taxon>Pseudomonadati</taxon>
        <taxon>Pseudomonadota</taxon>
        <taxon>Alphaproteobacteria</taxon>
        <taxon>Rhodobacterales</taxon>
        <taxon>Roseobacteraceae</taxon>
        <taxon>Roseobacter</taxon>
    </lineage>
</organism>
<dbReference type="Gene3D" id="6.10.280.130">
    <property type="match status" value="1"/>
</dbReference>
<sequence>MSKVPPKQEGDPNTTGHSWDGIEEFDNPMPRWWLWTFYATIVWGVLYTIAYPAWPLVSSATSGLLGYSTRGEVAVEIAAVEEANAAINMRLAEAELTEISADAELNSYAVSSGAAVFRTWCAQCHGSGAAGFVGYPNLLDDDWLWGGDIEAIHATIAHGIRNEDDPDARYSEMPAFGEILEPEEIASVVNYVMDLSGGTPTDASLVPAGAEVFADNCSSCHGENGLGDRELGAPNLADAIWLYGGDEEALTETVTYSRYGVMPPWTQRLTEAQIRAVALYVHQLGGGE</sequence>
<feature type="binding site" description="axial binding residue" evidence="20">
    <location>
        <position position="125"/>
    </location>
    <ligand>
        <name>heme c</name>
        <dbReference type="ChEBI" id="CHEBI:61717"/>
        <label>1</label>
    </ligand>
    <ligandPart>
        <name>Fe</name>
        <dbReference type="ChEBI" id="CHEBI:18248"/>
    </ligandPart>
</feature>
<feature type="binding site" description="axial binding residue" evidence="20">
    <location>
        <position position="173"/>
    </location>
    <ligand>
        <name>heme c</name>
        <dbReference type="ChEBI" id="CHEBI:61717"/>
        <label>2</label>
    </ligand>
    <ligandPart>
        <name>Fe</name>
        <dbReference type="ChEBI" id="CHEBI:18248"/>
    </ligandPart>
</feature>
<evidence type="ECO:0000256" key="6">
    <source>
        <dbReference type="ARBA" id="ARBA00022519"/>
    </source>
</evidence>
<dbReference type="PRINTS" id="PR00605">
    <property type="entry name" value="CYTCHROMECIC"/>
</dbReference>
<keyword evidence="10 19" id="KW-0479">Metal-binding</keyword>
<evidence type="ECO:0000256" key="12">
    <source>
        <dbReference type="ARBA" id="ARBA00022781"/>
    </source>
</evidence>
<evidence type="ECO:0000256" key="13">
    <source>
        <dbReference type="ARBA" id="ARBA00022982"/>
    </source>
</evidence>
<dbReference type="GO" id="GO:0005506">
    <property type="term" value="F:iron ion binding"/>
    <property type="evidence" value="ECO:0007669"/>
    <property type="project" value="InterPro"/>
</dbReference>
<dbReference type="InterPro" id="IPR032858">
    <property type="entry name" value="CcoP_N"/>
</dbReference>
<keyword evidence="9 23" id="KW-0812">Transmembrane</keyword>
<keyword evidence="26" id="KW-1185">Reference proteome</keyword>
<proteinExistence type="inferred from homology"/>
<keyword evidence="16 19" id="KW-0408">Iron</keyword>
<evidence type="ECO:0000256" key="14">
    <source>
        <dbReference type="ARBA" id="ARBA00022989"/>
    </source>
</evidence>
<dbReference type="InterPro" id="IPR009056">
    <property type="entry name" value="Cyt_c-like_dom"/>
</dbReference>
<accession>A0A640VVL4</accession>
<name>A0A640VVL4_9RHOB</name>
<dbReference type="Gene3D" id="1.10.760.10">
    <property type="entry name" value="Cytochrome c-like domain"/>
    <property type="match status" value="2"/>
</dbReference>
<reference evidence="25 26" key="1">
    <citation type="submission" date="2019-12" db="EMBL/GenBank/DDBJ databases">
        <title>Roseobacter cerasinus sp. nov., isolated from seawater around aquaculture.</title>
        <authorList>
            <person name="Muramatsu S."/>
            <person name="Takabe Y."/>
            <person name="Mori K."/>
            <person name="Takaichi S."/>
            <person name="Hanada S."/>
        </authorList>
    </citation>
    <scope>NUCLEOTIDE SEQUENCE [LARGE SCALE GENOMIC DNA]</scope>
    <source>
        <strain evidence="25 26">AI77</strain>
    </source>
</reference>
<feature type="binding site" description="covalent" evidence="21">
    <location>
        <position position="121"/>
    </location>
    <ligand>
        <name>heme c</name>
        <dbReference type="ChEBI" id="CHEBI:61717"/>
        <label>1</label>
    </ligand>
</feature>
<evidence type="ECO:0000256" key="17">
    <source>
        <dbReference type="ARBA" id="ARBA00023065"/>
    </source>
</evidence>
<dbReference type="RefSeq" id="WP_159978530.1">
    <property type="nucleotide sequence ID" value="NZ_BLIV01000005.1"/>
</dbReference>
<dbReference type="GO" id="GO:0016491">
    <property type="term" value="F:oxidoreductase activity"/>
    <property type="evidence" value="ECO:0007669"/>
    <property type="project" value="UniProtKB-KW"/>
</dbReference>
<evidence type="ECO:0000256" key="9">
    <source>
        <dbReference type="ARBA" id="ARBA00022692"/>
    </source>
</evidence>
<dbReference type="GO" id="GO:1902600">
    <property type="term" value="P:proton transmembrane transport"/>
    <property type="evidence" value="ECO:0007669"/>
    <property type="project" value="UniProtKB-KW"/>
</dbReference>
<evidence type="ECO:0000256" key="8">
    <source>
        <dbReference type="ARBA" id="ARBA00022660"/>
    </source>
</evidence>
<evidence type="ECO:0000256" key="2">
    <source>
        <dbReference type="ARBA" id="ARBA00004673"/>
    </source>
</evidence>
<comment type="similarity">
    <text evidence="3 19">Belongs to the CcoP / FixP family.</text>
</comment>
<evidence type="ECO:0000256" key="4">
    <source>
        <dbReference type="ARBA" id="ARBA00022448"/>
    </source>
</evidence>
<dbReference type="EMBL" id="BLIV01000005">
    <property type="protein sequence ID" value="GFE51131.1"/>
    <property type="molecule type" value="Genomic_DNA"/>
</dbReference>
<feature type="domain" description="Cytochrome c" evidence="24">
    <location>
        <begin position="204"/>
        <end position="285"/>
    </location>
</feature>
<comment type="cofactor">
    <cofactor evidence="19 21">
        <name>heme c</name>
        <dbReference type="ChEBI" id="CHEBI:61717"/>
    </cofactor>
    <text evidence="19 21">Binds 2 heme C groups per subunit.</text>
</comment>